<accession>A0A0B7C167</accession>
<dbReference type="SUPFAM" id="SSF55550">
    <property type="entry name" value="SH2 domain"/>
    <property type="match status" value="1"/>
</dbReference>
<evidence type="ECO:0000256" key="1">
    <source>
        <dbReference type="PROSITE-ProRule" id="PRU00191"/>
    </source>
</evidence>
<protein>
    <recommendedName>
        <fullName evidence="2">SH2 domain-containing protein</fullName>
    </recommendedName>
</protein>
<name>A0A0B7C167_9EUPU</name>
<dbReference type="AlphaFoldDB" id="A0A0B7C167"/>
<feature type="non-terminal residue" evidence="3">
    <location>
        <position position="1"/>
    </location>
</feature>
<evidence type="ECO:0000313" key="3">
    <source>
        <dbReference type="EMBL" id="CEK98376.1"/>
    </source>
</evidence>
<gene>
    <name evidence="3" type="primary">ORF218558</name>
</gene>
<proteinExistence type="predicted"/>
<organism evidence="3">
    <name type="scientific">Arion vulgaris</name>
    <dbReference type="NCBI Taxonomy" id="1028688"/>
    <lineage>
        <taxon>Eukaryota</taxon>
        <taxon>Metazoa</taxon>
        <taxon>Spiralia</taxon>
        <taxon>Lophotrochozoa</taxon>
        <taxon>Mollusca</taxon>
        <taxon>Gastropoda</taxon>
        <taxon>Heterobranchia</taxon>
        <taxon>Euthyneura</taxon>
        <taxon>Panpulmonata</taxon>
        <taxon>Eupulmonata</taxon>
        <taxon>Stylommatophora</taxon>
        <taxon>Helicina</taxon>
        <taxon>Arionoidea</taxon>
        <taxon>Arionidae</taxon>
        <taxon>Arion</taxon>
    </lineage>
</organism>
<keyword evidence="1" id="KW-0727">SH2 domain</keyword>
<dbReference type="PROSITE" id="PS50001">
    <property type="entry name" value="SH2"/>
    <property type="match status" value="1"/>
</dbReference>
<dbReference type="Pfam" id="PF00017">
    <property type="entry name" value="SH2"/>
    <property type="match status" value="1"/>
</dbReference>
<dbReference type="Gene3D" id="3.30.505.10">
    <property type="entry name" value="SH2 domain"/>
    <property type="match status" value="1"/>
</dbReference>
<reference evidence="3" key="1">
    <citation type="submission" date="2014-12" db="EMBL/GenBank/DDBJ databases">
        <title>Insight into the proteome of Arion vulgaris.</title>
        <authorList>
            <person name="Aradska J."/>
            <person name="Bulat T."/>
            <person name="Smidak R."/>
            <person name="Sarate P."/>
            <person name="Gangsoo J."/>
            <person name="Sialana F."/>
            <person name="Bilban M."/>
            <person name="Lubec G."/>
        </authorList>
    </citation>
    <scope>NUCLEOTIDE SEQUENCE</scope>
    <source>
        <tissue evidence="3">Skin</tissue>
    </source>
</reference>
<dbReference type="EMBL" id="HACG01051505">
    <property type="protein sequence ID" value="CEK98376.1"/>
    <property type="molecule type" value="Transcribed_RNA"/>
</dbReference>
<evidence type="ECO:0000259" key="2">
    <source>
        <dbReference type="PROSITE" id="PS50001"/>
    </source>
</evidence>
<feature type="domain" description="SH2" evidence="2">
    <location>
        <begin position="10"/>
        <end position="74"/>
    </location>
</feature>
<dbReference type="InterPro" id="IPR036860">
    <property type="entry name" value="SH2_dom_sf"/>
</dbReference>
<feature type="non-terminal residue" evidence="3">
    <location>
        <position position="74"/>
    </location>
</feature>
<dbReference type="InterPro" id="IPR000980">
    <property type="entry name" value="SH2"/>
</dbReference>
<sequence>ERLIKTNSIWLLATMSRAGAVHILKDRETGIFIVRKSSQPNSLALSVQSRLSDHSTVDHYLIEGTMHGFRLQGS</sequence>